<feature type="compositionally biased region" description="Basic and acidic residues" evidence="1">
    <location>
        <begin position="309"/>
        <end position="323"/>
    </location>
</feature>
<sequence length="458" mass="50278">MRALNRLGAAFALSCLSMVTITLLLPRSRVSTKLQKIALGVSMDDYVPDLWRWASGDQSGVEDGIRLVVFGDSWADSTVHVGAETKGLNWVDVLCEEINCTSHVNFAVSQPPQSHPAAPATGALTSNTLYLQALNSFLPRTSSYLPGPSELLPDLEAQIEKYLALPASRFKPKETIFVISFGAWDIYHFSGLDFKLSERLVDVVIHNLFEQIDKLYNRYRAELIGTDSAGQRLNITDPAPFRIIVPRLFDTTLLPGWSAQRPVPLTPSSVAEQQKNAVYLTTRWNAKMESKIAGWIKNDTLPPPATAKAGKDVKEEPKDEARDNNTSPTDDASEPEVEPITVPKDAFYYDIARYLTDAILEYQLAETGISDAAGLGTKGTSFESVALPCVLSSADDDPREGDTEVNGLLVCRNPAGYLFWDDFRLGPTANEQIGSGVAQYVLTGRTVRQIWKAGKVHG</sequence>
<reference evidence="2 3" key="1">
    <citation type="submission" date="2024-06" db="EMBL/GenBank/DDBJ databases">
        <title>Complete genome of Phlyctema vagabunda strain 19-DSS-EL-015.</title>
        <authorList>
            <person name="Fiorenzani C."/>
        </authorList>
    </citation>
    <scope>NUCLEOTIDE SEQUENCE [LARGE SCALE GENOMIC DNA]</scope>
    <source>
        <strain evidence="2 3">19-DSS-EL-015</strain>
    </source>
</reference>
<organism evidence="2 3">
    <name type="scientific">Phlyctema vagabunda</name>
    <dbReference type="NCBI Taxonomy" id="108571"/>
    <lineage>
        <taxon>Eukaryota</taxon>
        <taxon>Fungi</taxon>
        <taxon>Dikarya</taxon>
        <taxon>Ascomycota</taxon>
        <taxon>Pezizomycotina</taxon>
        <taxon>Leotiomycetes</taxon>
        <taxon>Helotiales</taxon>
        <taxon>Dermateaceae</taxon>
        <taxon>Phlyctema</taxon>
    </lineage>
</organism>
<dbReference type="Proteomes" id="UP001629113">
    <property type="component" value="Unassembled WGS sequence"/>
</dbReference>
<dbReference type="EMBL" id="JBFCZG010000001">
    <property type="protein sequence ID" value="KAL3427149.1"/>
    <property type="molecule type" value="Genomic_DNA"/>
</dbReference>
<gene>
    <name evidence="2" type="ORF">PVAG01_00658</name>
</gene>
<evidence type="ECO:0000313" key="2">
    <source>
        <dbReference type="EMBL" id="KAL3427149.1"/>
    </source>
</evidence>
<protein>
    <recommendedName>
        <fullName evidence="4">SGNH hydrolase-type esterase domain-containing protein</fullName>
    </recommendedName>
</protein>
<dbReference type="InterPro" id="IPR036514">
    <property type="entry name" value="SGNH_hydro_sf"/>
</dbReference>
<accession>A0ABR4PV48</accession>
<comment type="caution">
    <text evidence="2">The sequence shown here is derived from an EMBL/GenBank/DDBJ whole genome shotgun (WGS) entry which is preliminary data.</text>
</comment>
<evidence type="ECO:0008006" key="4">
    <source>
        <dbReference type="Google" id="ProtNLM"/>
    </source>
</evidence>
<evidence type="ECO:0000256" key="1">
    <source>
        <dbReference type="SAM" id="MobiDB-lite"/>
    </source>
</evidence>
<evidence type="ECO:0000313" key="3">
    <source>
        <dbReference type="Proteomes" id="UP001629113"/>
    </source>
</evidence>
<feature type="region of interest" description="Disordered" evidence="1">
    <location>
        <begin position="297"/>
        <end position="339"/>
    </location>
</feature>
<proteinExistence type="predicted"/>
<keyword evidence="3" id="KW-1185">Reference proteome</keyword>
<dbReference type="Gene3D" id="3.40.50.1110">
    <property type="entry name" value="SGNH hydrolase"/>
    <property type="match status" value="1"/>
</dbReference>
<name>A0ABR4PV48_9HELO</name>